<protein>
    <submittedName>
        <fullName evidence="1">Uncharacterized protein</fullName>
    </submittedName>
</protein>
<dbReference type="Proteomes" id="UP000183605">
    <property type="component" value="Unassembled WGS sequence"/>
</dbReference>
<gene>
    <name evidence="1" type="ORF">AUK18_00060</name>
</gene>
<dbReference type="AlphaFoldDB" id="A0A1J5BC41"/>
<dbReference type="EMBL" id="MNXQ01000002">
    <property type="protein sequence ID" value="OIP04446.1"/>
    <property type="molecule type" value="Genomic_DNA"/>
</dbReference>
<accession>A0A1J5BC41</accession>
<proteinExistence type="predicted"/>
<evidence type="ECO:0000313" key="2">
    <source>
        <dbReference type="Proteomes" id="UP000183605"/>
    </source>
</evidence>
<comment type="caution">
    <text evidence="1">The sequence shown here is derived from an EMBL/GenBank/DDBJ whole genome shotgun (WGS) entry which is preliminary data.</text>
</comment>
<reference evidence="1 2" key="1">
    <citation type="journal article" date="2016" name="Environ. Microbiol.">
        <title>Genomic resolution of a cold subsurface aquifer community provides metabolic insights for novel microbes adapted to high CO concentrations.</title>
        <authorList>
            <person name="Probst A.J."/>
            <person name="Castelle C.J."/>
            <person name="Singh A."/>
            <person name="Brown C.T."/>
            <person name="Anantharaman K."/>
            <person name="Sharon I."/>
            <person name="Hug L.A."/>
            <person name="Burstein D."/>
            <person name="Emerson J.B."/>
            <person name="Thomas B.C."/>
            <person name="Banfield J.F."/>
        </authorList>
    </citation>
    <scope>NUCLEOTIDE SEQUENCE [LARGE SCALE GENOMIC DNA]</scope>
    <source>
        <strain evidence="1">CG2_30_44_31</strain>
    </source>
</reference>
<organism evidence="1 2">
    <name type="scientific">Candidatus Beckwithbacteria bacterium CG2_30_44_31</name>
    <dbReference type="NCBI Taxonomy" id="1805035"/>
    <lineage>
        <taxon>Bacteria</taxon>
        <taxon>Candidatus Beckwithiibacteriota</taxon>
    </lineage>
</organism>
<name>A0A1J5BC41_9BACT</name>
<evidence type="ECO:0000313" key="1">
    <source>
        <dbReference type="EMBL" id="OIP04446.1"/>
    </source>
</evidence>
<sequence length="70" mass="8087">MKEIAVKAGGVLAGTLGLRNFLVNDQGQLLENGVFRQLIDKYGLESVKFWRTADKKKWTLFWKESGWLMR</sequence>